<gene>
    <name evidence="1" type="ORF">HMSLTHF_02710</name>
</gene>
<evidence type="ECO:0000313" key="2">
    <source>
        <dbReference type="Proteomes" id="UP000503197"/>
    </source>
</evidence>
<proteinExistence type="predicted"/>
<dbReference type="Proteomes" id="UP000503197">
    <property type="component" value="Chromosome"/>
</dbReference>
<organism evidence="1 2">
    <name type="scientific">Vreelandella aquamarina</name>
    <dbReference type="NCBI Taxonomy" id="77097"/>
    <lineage>
        <taxon>Bacteria</taxon>
        <taxon>Pseudomonadati</taxon>
        <taxon>Pseudomonadota</taxon>
        <taxon>Gammaproteobacteria</taxon>
        <taxon>Oceanospirillales</taxon>
        <taxon>Halomonadaceae</taxon>
        <taxon>Vreelandella</taxon>
    </lineage>
</organism>
<reference evidence="1 2" key="1">
    <citation type="submission" date="2020-02" db="EMBL/GenBank/DDBJ databases">
        <title>Complete Genome Sequence of Halomonas meridiana strain BAA-801, Isolated from Deep Sea Thermal Vent.</title>
        <authorList>
            <person name="Takahashi Y."/>
            <person name="Takahashi H."/>
            <person name="Galipon J."/>
            <person name="Arakawa K."/>
        </authorList>
    </citation>
    <scope>NUCLEOTIDE SEQUENCE [LARGE SCALE GENOMIC DNA]</scope>
    <source>
        <strain evidence="1 2">Slthf1</strain>
    </source>
</reference>
<protein>
    <submittedName>
        <fullName evidence="1">Uncharacterized protein</fullName>
    </submittedName>
</protein>
<accession>A0A6F8SS27</accession>
<evidence type="ECO:0000313" key="1">
    <source>
        <dbReference type="EMBL" id="BCA90496.1"/>
    </source>
</evidence>
<name>A0A6F8SS27_9GAMM</name>
<sequence length="203" mass="22431">MTENTTTSLKTAAVQLDTLADPRLAAEGQSLLARLDKLAADMAKAPRKARISLLLDEHDGSVTNLLLDLRAKVEDAEKLKEAVGKEDGRLLSQRETLDNVLQSTTVALHNQKRRLTDEKLGIEQRIKQLDRERHVAIERLIDAGLTPEEAAGRAKPEKSAVNELSAKLEALPTTGENIQWRLGSYVHRLQMMEQAKTPGELTA</sequence>
<dbReference type="RefSeq" id="WP_058578189.1">
    <property type="nucleotide sequence ID" value="NZ_AP022821.1"/>
</dbReference>
<dbReference type="EMBL" id="AP022821">
    <property type="protein sequence ID" value="BCA90496.1"/>
    <property type="molecule type" value="Genomic_DNA"/>
</dbReference>
<dbReference type="AlphaFoldDB" id="A0A6F8SS27"/>